<comment type="caution">
    <text evidence="2">The sequence shown here is derived from an EMBL/GenBank/DDBJ whole genome shotgun (WGS) entry which is preliminary data.</text>
</comment>
<keyword evidence="3" id="KW-1185">Reference proteome</keyword>
<dbReference type="RefSeq" id="WP_191160968.1">
    <property type="nucleotide sequence ID" value="NZ_JACWMX010000001.1"/>
</dbReference>
<proteinExistence type="predicted"/>
<feature type="domain" description="Glycosyltransferase 2-like" evidence="1">
    <location>
        <begin position="4"/>
        <end position="145"/>
    </location>
</feature>
<dbReference type="PANTHER" id="PTHR43179">
    <property type="entry name" value="RHAMNOSYLTRANSFERASE WBBL"/>
    <property type="match status" value="1"/>
</dbReference>
<dbReference type="InterPro" id="IPR029044">
    <property type="entry name" value="Nucleotide-diphossugar_trans"/>
</dbReference>
<evidence type="ECO:0000259" key="1">
    <source>
        <dbReference type="Pfam" id="PF00535"/>
    </source>
</evidence>
<accession>A0A926NN53</accession>
<dbReference type="Proteomes" id="UP000619078">
    <property type="component" value="Unassembled WGS sequence"/>
</dbReference>
<dbReference type="Pfam" id="PF00535">
    <property type="entry name" value="Glycos_transf_2"/>
    <property type="match status" value="1"/>
</dbReference>
<gene>
    <name evidence="2" type="ORF">IDJ76_04075</name>
</gene>
<dbReference type="CDD" id="cd04186">
    <property type="entry name" value="GT_2_like_c"/>
    <property type="match status" value="1"/>
</dbReference>
<dbReference type="PANTHER" id="PTHR43179:SF7">
    <property type="entry name" value="RHAMNOSYLTRANSFERASE WBBL"/>
    <property type="match status" value="1"/>
</dbReference>
<dbReference type="SUPFAM" id="SSF53448">
    <property type="entry name" value="Nucleotide-diphospho-sugar transferases"/>
    <property type="match status" value="1"/>
</dbReference>
<dbReference type="EMBL" id="JACWMX010000001">
    <property type="protein sequence ID" value="MBD1392268.1"/>
    <property type="molecule type" value="Genomic_DNA"/>
</dbReference>
<dbReference type="InterPro" id="IPR001173">
    <property type="entry name" value="Glyco_trans_2-like"/>
</dbReference>
<protein>
    <submittedName>
        <fullName evidence="2">Glycosyltransferase family 2 protein</fullName>
    </submittedName>
</protein>
<evidence type="ECO:0000313" key="2">
    <source>
        <dbReference type="EMBL" id="MBD1392268.1"/>
    </source>
</evidence>
<dbReference type="Gene3D" id="3.90.550.10">
    <property type="entry name" value="Spore Coat Polysaccharide Biosynthesis Protein SpsA, Chain A"/>
    <property type="match status" value="1"/>
</dbReference>
<dbReference type="AlphaFoldDB" id="A0A926NN53"/>
<reference evidence="2" key="1">
    <citation type="submission" date="2020-09" db="EMBL/GenBank/DDBJ databases">
        <title>Novel species of Mucilaginibacter isolated from a glacier on the Tibetan Plateau.</title>
        <authorList>
            <person name="Liu Q."/>
            <person name="Xin Y.-H."/>
        </authorList>
    </citation>
    <scope>NUCLEOTIDE SEQUENCE</scope>
    <source>
        <strain evidence="2">ZB1P21</strain>
    </source>
</reference>
<evidence type="ECO:0000313" key="3">
    <source>
        <dbReference type="Proteomes" id="UP000619078"/>
    </source>
</evidence>
<name>A0A926NN53_9SPHI</name>
<sequence length="280" mass="32184">MKLSVVIVNHNMYSFLKQGIPALIRACRYIDYELIVVDDNSNDGSVAMIKSTFPEVTLMENESHFGVAKSRNVGIRQSKGEYVLLVNADTISGKKTLENVVDFMEHHADAGALGVRMLTSRGKFLTESRTGVNKSWNIVFKVTGLAKYFPKSRLYKSDSDTWIEEEEFDVTEVDMVNGAFMLLRKSALNDVGAIDERFNNYGHDIDLSFRLRLAGYKNYYFPKTYILNFQENRVKQFSLAHFKQFYGAMFIFAAKYLFHMPKLKLPGIPRIFAPKYEIER</sequence>
<organism evidence="2 3">
    <name type="scientific">Mucilaginibacter glaciei</name>
    <dbReference type="NCBI Taxonomy" id="2772109"/>
    <lineage>
        <taxon>Bacteria</taxon>
        <taxon>Pseudomonadati</taxon>
        <taxon>Bacteroidota</taxon>
        <taxon>Sphingobacteriia</taxon>
        <taxon>Sphingobacteriales</taxon>
        <taxon>Sphingobacteriaceae</taxon>
        <taxon>Mucilaginibacter</taxon>
    </lineage>
</organism>